<sequence length="65" mass="7673">MIRKETPFYLAHGWDDHTILRTMTTSLKRDCSRDGEKYQAVEKARRAKIHNEKLSRKEQAAVPKM</sequence>
<dbReference type="OrthoDB" id="116216at2759"/>
<accession>A0A225UHE1</accession>
<evidence type="ECO:0000313" key="1">
    <source>
        <dbReference type="EMBL" id="OWY92455.1"/>
    </source>
</evidence>
<dbReference type="EMBL" id="NBNE01018028">
    <property type="protein sequence ID" value="OWY92455.1"/>
    <property type="molecule type" value="Genomic_DNA"/>
</dbReference>
<gene>
    <name evidence="1" type="ORF">PHMEG_00038548</name>
</gene>
<dbReference type="AlphaFoldDB" id="A0A225UHE1"/>
<evidence type="ECO:0000313" key="2">
    <source>
        <dbReference type="Proteomes" id="UP000198211"/>
    </source>
</evidence>
<name>A0A225UHE1_9STRA</name>
<keyword evidence="2" id="KW-1185">Reference proteome</keyword>
<comment type="caution">
    <text evidence="1">The sequence shown here is derived from an EMBL/GenBank/DDBJ whole genome shotgun (WGS) entry which is preliminary data.</text>
</comment>
<organism evidence="1 2">
    <name type="scientific">Phytophthora megakarya</name>
    <dbReference type="NCBI Taxonomy" id="4795"/>
    <lineage>
        <taxon>Eukaryota</taxon>
        <taxon>Sar</taxon>
        <taxon>Stramenopiles</taxon>
        <taxon>Oomycota</taxon>
        <taxon>Peronosporomycetes</taxon>
        <taxon>Peronosporales</taxon>
        <taxon>Peronosporaceae</taxon>
        <taxon>Phytophthora</taxon>
    </lineage>
</organism>
<reference evidence="2" key="1">
    <citation type="submission" date="2017-03" db="EMBL/GenBank/DDBJ databases">
        <title>Phytopthora megakarya and P. palmivora, two closely related causual agents of cacao black pod achieved similar genome size and gene model numbers by different mechanisms.</title>
        <authorList>
            <person name="Ali S."/>
            <person name="Shao J."/>
            <person name="Larry D.J."/>
            <person name="Kronmiller B."/>
            <person name="Shen D."/>
            <person name="Strem M.D."/>
            <person name="Melnick R.L."/>
            <person name="Guiltinan M.J."/>
            <person name="Tyler B.M."/>
            <person name="Meinhardt L.W."/>
            <person name="Bailey B.A."/>
        </authorList>
    </citation>
    <scope>NUCLEOTIDE SEQUENCE [LARGE SCALE GENOMIC DNA]</scope>
    <source>
        <strain evidence="2">zdho120</strain>
    </source>
</reference>
<protein>
    <submittedName>
        <fullName evidence="1">Uncharacterized protein</fullName>
    </submittedName>
</protein>
<proteinExistence type="predicted"/>
<dbReference type="Proteomes" id="UP000198211">
    <property type="component" value="Unassembled WGS sequence"/>
</dbReference>